<dbReference type="Pfam" id="PF13426">
    <property type="entry name" value="PAS_9"/>
    <property type="match status" value="1"/>
</dbReference>
<evidence type="ECO:0000256" key="7">
    <source>
        <dbReference type="ARBA" id="ARBA00022490"/>
    </source>
</evidence>
<dbReference type="InterPro" id="IPR004358">
    <property type="entry name" value="Sig_transdc_His_kin-like_C"/>
</dbReference>
<dbReference type="PANTHER" id="PTHR24421:SF10">
    <property type="entry name" value="NITRATE_NITRITE SENSOR PROTEIN NARQ"/>
    <property type="match status" value="1"/>
</dbReference>
<dbReference type="InterPro" id="IPR035965">
    <property type="entry name" value="PAS-like_dom_sf"/>
</dbReference>
<feature type="domain" description="Histidine kinase" evidence="20">
    <location>
        <begin position="378"/>
        <end position="470"/>
    </location>
</feature>
<evidence type="ECO:0000313" key="22">
    <source>
        <dbReference type="EMBL" id="NIJ43771.1"/>
    </source>
</evidence>
<evidence type="ECO:0000313" key="23">
    <source>
        <dbReference type="Proteomes" id="UP000745859"/>
    </source>
</evidence>
<dbReference type="InterPro" id="IPR036890">
    <property type="entry name" value="HATPase_C_sf"/>
</dbReference>
<dbReference type="PRINTS" id="PR00344">
    <property type="entry name" value="BCTRLSENSOR"/>
</dbReference>
<reference evidence="22 23" key="1">
    <citation type="submission" date="2020-03" db="EMBL/GenBank/DDBJ databases">
        <title>Genomic Encyclopedia of Type Strains, Phase IV (KMG-IV): sequencing the most valuable type-strain genomes for metagenomic binning, comparative biology and taxonomic classification.</title>
        <authorList>
            <person name="Goeker M."/>
        </authorList>
    </citation>
    <scope>NUCLEOTIDE SEQUENCE [LARGE SCALE GENOMIC DNA]</scope>
    <source>
        <strain evidence="22 23">DSM 101599</strain>
    </source>
</reference>
<evidence type="ECO:0000256" key="13">
    <source>
        <dbReference type="ARBA" id="ARBA00022840"/>
    </source>
</evidence>
<dbReference type="InterPro" id="IPR005467">
    <property type="entry name" value="His_kinase_dom"/>
</dbReference>
<evidence type="ECO:0000256" key="8">
    <source>
        <dbReference type="ARBA" id="ARBA00022553"/>
    </source>
</evidence>
<evidence type="ECO:0000256" key="11">
    <source>
        <dbReference type="ARBA" id="ARBA00022741"/>
    </source>
</evidence>
<evidence type="ECO:0000256" key="17">
    <source>
        <dbReference type="ARBA" id="ARBA00024827"/>
    </source>
</evidence>
<keyword evidence="19" id="KW-1133">Transmembrane helix</keyword>
<dbReference type="InterPro" id="IPR000700">
    <property type="entry name" value="PAS-assoc_C"/>
</dbReference>
<dbReference type="PANTHER" id="PTHR24421">
    <property type="entry name" value="NITRATE/NITRITE SENSOR PROTEIN NARX-RELATED"/>
    <property type="match status" value="1"/>
</dbReference>
<evidence type="ECO:0000256" key="18">
    <source>
        <dbReference type="ARBA" id="ARBA00030800"/>
    </source>
</evidence>
<keyword evidence="19" id="KW-0472">Membrane</keyword>
<dbReference type="EMBL" id="JAASQL010000001">
    <property type="protein sequence ID" value="NIJ43771.1"/>
    <property type="molecule type" value="Genomic_DNA"/>
</dbReference>
<dbReference type="PROSITE" id="PS50109">
    <property type="entry name" value="HIS_KIN"/>
    <property type="match status" value="1"/>
</dbReference>
<dbReference type="InterPro" id="IPR000014">
    <property type="entry name" value="PAS"/>
</dbReference>
<evidence type="ECO:0000256" key="12">
    <source>
        <dbReference type="ARBA" id="ARBA00022777"/>
    </source>
</evidence>
<evidence type="ECO:0000256" key="10">
    <source>
        <dbReference type="ARBA" id="ARBA00022723"/>
    </source>
</evidence>
<protein>
    <recommendedName>
        <fullName evidence="5">Oxygen sensor histidine kinase NreB</fullName>
        <ecNumber evidence="4">2.7.13.3</ecNumber>
    </recommendedName>
    <alternativeName>
        <fullName evidence="18">Nitrogen regulation protein B</fullName>
    </alternativeName>
</protein>
<keyword evidence="23" id="KW-1185">Reference proteome</keyword>
<dbReference type="InterPro" id="IPR011712">
    <property type="entry name" value="Sig_transdc_His_kin_sub3_dim/P"/>
</dbReference>
<dbReference type="InterPro" id="IPR003594">
    <property type="entry name" value="HATPase_dom"/>
</dbReference>
<evidence type="ECO:0000256" key="5">
    <source>
        <dbReference type="ARBA" id="ARBA00017322"/>
    </source>
</evidence>
<gene>
    <name evidence="22" type="ORF">FHR24_000210</name>
</gene>
<feature type="domain" description="PAC" evidence="21">
    <location>
        <begin position="192"/>
        <end position="243"/>
    </location>
</feature>
<dbReference type="Proteomes" id="UP000745859">
    <property type="component" value="Unassembled WGS sequence"/>
</dbReference>
<keyword evidence="15" id="KW-0902">Two-component regulatory system</keyword>
<dbReference type="EC" id="2.7.13.3" evidence="4"/>
<evidence type="ECO:0000256" key="19">
    <source>
        <dbReference type="SAM" id="Phobius"/>
    </source>
</evidence>
<evidence type="ECO:0000256" key="15">
    <source>
        <dbReference type="ARBA" id="ARBA00023012"/>
    </source>
</evidence>
<feature type="transmembrane region" description="Helical" evidence="19">
    <location>
        <begin position="21"/>
        <end position="41"/>
    </location>
</feature>
<dbReference type="RefSeq" id="WP_167182595.1">
    <property type="nucleotide sequence ID" value="NZ_JAASQL010000001.1"/>
</dbReference>
<dbReference type="Gene3D" id="3.30.565.10">
    <property type="entry name" value="Histidine kinase-like ATPase, C-terminal domain"/>
    <property type="match status" value="1"/>
</dbReference>
<keyword evidence="8" id="KW-0597">Phosphoprotein</keyword>
<dbReference type="Gene3D" id="3.30.450.20">
    <property type="entry name" value="PAS domain"/>
    <property type="match status" value="1"/>
</dbReference>
<keyword evidence="14" id="KW-0408">Iron</keyword>
<organism evidence="22 23">
    <name type="scientific">Wenyingzhuangia heitensis</name>
    <dbReference type="NCBI Taxonomy" id="1487859"/>
    <lineage>
        <taxon>Bacteria</taxon>
        <taxon>Pseudomonadati</taxon>
        <taxon>Bacteroidota</taxon>
        <taxon>Flavobacteriia</taxon>
        <taxon>Flavobacteriales</taxon>
        <taxon>Flavobacteriaceae</taxon>
        <taxon>Wenyingzhuangia</taxon>
    </lineage>
</organism>
<comment type="caution">
    <text evidence="22">The sequence shown here is derived from an EMBL/GenBank/DDBJ whole genome shotgun (WGS) entry which is preliminary data.</text>
</comment>
<keyword evidence="16" id="KW-0411">Iron-sulfur</keyword>
<keyword evidence="9" id="KW-0808">Transferase</keyword>
<keyword evidence="13" id="KW-0067">ATP-binding</keyword>
<comment type="subcellular location">
    <subcellularLocation>
        <location evidence="3">Cytoplasm</location>
    </subcellularLocation>
</comment>
<keyword evidence="12" id="KW-0418">Kinase</keyword>
<evidence type="ECO:0000256" key="6">
    <source>
        <dbReference type="ARBA" id="ARBA00022485"/>
    </source>
</evidence>
<evidence type="ECO:0000256" key="4">
    <source>
        <dbReference type="ARBA" id="ARBA00012438"/>
    </source>
</evidence>
<dbReference type="SMART" id="SM00387">
    <property type="entry name" value="HATPase_c"/>
    <property type="match status" value="1"/>
</dbReference>
<feature type="transmembrane region" description="Helical" evidence="19">
    <location>
        <begin position="61"/>
        <end position="81"/>
    </location>
</feature>
<dbReference type="InterPro" id="IPR050482">
    <property type="entry name" value="Sensor_HK_TwoCompSys"/>
</dbReference>
<evidence type="ECO:0000256" key="9">
    <source>
        <dbReference type="ARBA" id="ARBA00022679"/>
    </source>
</evidence>
<keyword evidence="6" id="KW-0004">4Fe-4S</keyword>
<evidence type="ECO:0000256" key="3">
    <source>
        <dbReference type="ARBA" id="ARBA00004496"/>
    </source>
</evidence>
<keyword evidence="7" id="KW-0963">Cytoplasm</keyword>
<evidence type="ECO:0000256" key="1">
    <source>
        <dbReference type="ARBA" id="ARBA00000085"/>
    </source>
</evidence>
<comment type="cofactor">
    <cofactor evidence="2">
        <name>[4Fe-4S] cluster</name>
        <dbReference type="ChEBI" id="CHEBI:49883"/>
    </cofactor>
</comment>
<dbReference type="NCBIfam" id="TIGR00229">
    <property type="entry name" value="sensory_box"/>
    <property type="match status" value="1"/>
</dbReference>
<evidence type="ECO:0000256" key="14">
    <source>
        <dbReference type="ARBA" id="ARBA00023004"/>
    </source>
</evidence>
<keyword evidence="19" id="KW-0812">Transmembrane</keyword>
<dbReference type="Pfam" id="PF02518">
    <property type="entry name" value="HATPase_c"/>
    <property type="match status" value="1"/>
</dbReference>
<dbReference type="SUPFAM" id="SSF55874">
    <property type="entry name" value="ATPase domain of HSP90 chaperone/DNA topoisomerase II/histidine kinase"/>
    <property type="match status" value="1"/>
</dbReference>
<comment type="function">
    <text evidence="17">Member of the two-component regulatory system NreB/NreC involved in the control of dissimilatory nitrate/nitrite reduction in response to oxygen. NreB functions as a direct oxygen sensor histidine kinase which is autophosphorylated, in the absence of oxygen, probably at the conserved histidine residue, and transfers its phosphate group probably to a conserved aspartate residue of NreC. NreB/NreC activates the expression of the nitrate (narGHJI) and nitrite (nir) reductase operons, as well as the putative nitrate transporter gene narT.</text>
</comment>
<keyword evidence="11" id="KW-0547">Nucleotide-binding</keyword>
<dbReference type="CDD" id="cd00130">
    <property type="entry name" value="PAS"/>
    <property type="match status" value="1"/>
</dbReference>
<dbReference type="Pfam" id="PF07730">
    <property type="entry name" value="HisKA_3"/>
    <property type="match status" value="1"/>
</dbReference>
<evidence type="ECO:0000256" key="16">
    <source>
        <dbReference type="ARBA" id="ARBA00023014"/>
    </source>
</evidence>
<dbReference type="SUPFAM" id="SSF55785">
    <property type="entry name" value="PYP-like sensor domain (PAS domain)"/>
    <property type="match status" value="1"/>
</dbReference>
<comment type="catalytic activity">
    <reaction evidence="1">
        <text>ATP + protein L-histidine = ADP + protein N-phospho-L-histidine.</text>
        <dbReference type="EC" id="2.7.13.3"/>
    </reaction>
</comment>
<dbReference type="CDD" id="cd16917">
    <property type="entry name" value="HATPase_UhpB-NarQ-NarX-like"/>
    <property type="match status" value="1"/>
</dbReference>
<evidence type="ECO:0000259" key="21">
    <source>
        <dbReference type="PROSITE" id="PS50113"/>
    </source>
</evidence>
<proteinExistence type="predicted"/>
<accession>A0ABX0U9G2</accession>
<name>A0ABX0U9G2_9FLAO</name>
<sequence>MGLLDTYLSDRERSILQKRRSKISGAFFLLFVVVIVMSYIIQNQLSKENTVLMTQDDIKSLKVNLALISVFVLGYLGWILFKLIRPTYISYLDLITDLLAIKNNVHNSDRPLSSRENTLLRFRELNFAVNNAVLYATITDENRIAYISKKFEEYLGHKEDLTFRKFEEVLTYKHNQHHKIRKILTTATGELVNKELRLTNHQGEIFWIEMSIINMDNLKNSKRRLIVCHDITKRKHAGLEMQRVSRSKFVAEVQSQKDLSQQIMTAQEDERKRIAKDIHDGIGQMLTALRFNIDGIDLTNHTKAEESLTSLKEVFGQLIKDVRAVTFSLAPPELTDHGVASAIRKMTNMVGNFTGHKVLYENVSEFDKRLDNNVEVNIYRVVQEAVNNALKYSESEYILITLDHTDSYLKIKVEDEGVGFDPKNVTNTVEGTGNGLRFMKERVNYFGGELRISSEPNKGTTVHIVVPIDK</sequence>
<dbReference type="Gene3D" id="1.20.5.1930">
    <property type="match status" value="1"/>
</dbReference>
<evidence type="ECO:0000259" key="20">
    <source>
        <dbReference type="PROSITE" id="PS50109"/>
    </source>
</evidence>
<dbReference type="PROSITE" id="PS50113">
    <property type="entry name" value="PAC"/>
    <property type="match status" value="1"/>
</dbReference>
<evidence type="ECO:0000256" key="2">
    <source>
        <dbReference type="ARBA" id="ARBA00001966"/>
    </source>
</evidence>
<keyword evidence="10" id="KW-0479">Metal-binding</keyword>